<feature type="compositionally biased region" description="Basic and acidic residues" evidence="1">
    <location>
        <begin position="261"/>
        <end position="272"/>
    </location>
</feature>
<organism evidence="2 3">
    <name type="scientific">Aphis glycines</name>
    <name type="common">Soybean aphid</name>
    <dbReference type="NCBI Taxonomy" id="307491"/>
    <lineage>
        <taxon>Eukaryota</taxon>
        <taxon>Metazoa</taxon>
        <taxon>Ecdysozoa</taxon>
        <taxon>Arthropoda</taxon>
        <taxon>Hexapoda</taxon>
        <taxon>Insecta</taxon>
        <taxon>Pterygota</taxon>
        <taxon>Neoptera</taxon>
        <taxon>Paraneoptera</taxon>
        <taxon>Hemiptera</taxon>
        <taxon>Sternorrhyncha</taxon>
        <taxon>Aphidomorpha</taxon>
        <taxon>Aphidoidea</taxon>
        <taxon>Aphididae</taxon>
        <taxon>Aphidini</taxon>
        <taxon>Aphis</taxon>
        <taxon>Aphis</taxon>
    </lineage>
</organism>
<proteinExistence type="predicted"/>
<dbReference type="OrthoDB" id="694479at2759"/>
<comment type="caution">
    <text evidence="2">The sequence shown here is derived from an EMBL/GenBank/DDBJ whole genome shotgun (WGS) entry which is preliminary data.</text>
</comment>
<keyword evidence="3" id="KW-1185">Reference proteome</keyword>
<dbReference type="AlphaFoldDB" id="A0A6G0TLK1"/>
<evidence type="ECO:0000256" key="1">
    <source>
        <dbReference type="SAM" id="MobiDB-lite"/>
    </source>
</evidence>
<accession>A0A6G0TLK1</accession>
<name>A0A6G0TLK1_APHGL</name>
<reference evidence="2 3" key="1">
    <citation type="submission" date="2019-08" db="EMBL/GenBank/DDBJ databases">
        <title>The genome of the soybean aphid Biotype 1, its phylome, world population structure and adaptation to the North American continent.</title>
        <authorList>
            <person name="Giordano R."/>
            <person name="Donthu R.K."/>
            <person name="Hernandez A.G."/>
            <person name="Wright C.L."/>
            <person name="Zimin A.V."/>
        </authorList>
    </citation>
    <scope>NUCLEOTIDE SEQUENCE [LARGE SCALE GENOMIC DNA]</scope>
    <source>
        <tissue evidence="2">Whole aphids</tissue>
    </source>
</reference>
<feature type="region of interest" description="Disordered" evidence="1">
    <location>
        <begin position="34"/>
        <end position="328"/>
    </location>
</feature>
<feature type="compositionally biased region" description="Polar residues" evidence="1">
    <location>
        <begin position="299"/>
        <end position="313"/>
    </location>
</feature>
<evidence type="ECO:0000313" key="2">
    <source>
        <dbReference type="EMBL" id="KAE9535052.1"/>
    </source>
</evidence>
<gene>
    <name evidence="2" type="ORF">AGLY_008344</name>
</gene>
<evidence type="ECO:0000313" key="3">
    <source>
        <dbReference type="Proteomes" id="UP000475862"/>
    </source>
</evidence>
<dbReference type="Proteomes" id="UP000475862">
    <property type="component" value="Unassembled WGS sequence"/>
</dbReference>
<dbReference type="EMBL" id="VYZN01000027">
    <property type="protein sequence ID" value="KAE9535052.1"/>
    <property type="molecule type" value="Genomic_DNA"/>
</dbReference>
<protein>
    <submittedName>
        <fullName evidence="2">Uncharacterized protein</fullName>
    </submittedName>
</protein>
<sequence>MSTDSVNFAVAKGCSFSALNTHVTRNFQPRAQLHRQVAQQQFRPVPEHQTSEVGVQQGAHHRSRVASVAQRVGHPGPVAERRQDGAERTAQIADPPEPERKPGGRGHAAAGQRRRTADAAAQGLRPESVPGAGHHAQPGHPGRVRELRHRGPGPGPAGRHVPPGPAQHHGRQQAVPARPAGRPLPVPARRPVDRNAQGGPVRSGPSRPVPGTGGRGRRGRRPRRPEQRRVRPGPGTGAGRVQGVHGRVGTPEHAVLGHRFRSGDRRGPDGRSVRVHAPPPEETPSSRRRSRRQVAGRQSPPSSDVKSAANNDSAGHKTEPAALLSSAA</sequence>
<feature type="compositionally biased region" description="Low complexity" evidence="1">
    <location>
        <begin position="130"/>
        <end position="141"/>
    </location>
</feature>